<gene>
    <name evidence="2" type="ORF">N787_10260</name>
</gene>
<dbReference type="EMBL" id="AVCK01000015">
    <property type="protein sequence ID" value="KFN46603.1"/>
    <property type="molecule type" value="Genomic_DNA"/>
</dbReference>
<keyword evidence="1" id="KW-0732">Signal</keyword>
<evidence type="ECO:0000313" key="2">
    <source>
        <dbReference type="EMBL" id="KFN46603.1"/>
    </source>
</evidence>
<keyword evidence="3" id="KW-1185">Reference proteome</keyword>
<sequence length="134" mass="14111">MRRSELVPCLLFAGLLSLPALAAAQGGPDFKVELDPETCAFSGGSDGAGNVEADAGSGNKMIQVRLADPRDWGIAEVRFDGDGADQMVHAGGGEAHVVNIFNRNSGPADVKYSVIVQNRATGETRDCDPRIINR</sequence>
<evidence type="ECO:0000256" key="1">
    <source>
        <dbReference type="SAM" id="SignalP"/>
    </source>
</evidence>
<dbReference type="OrthoDB" id="9837863at2"/>
<dbReference type="RefSeq" id="WP_034211889.1">
    <property type="nucleotide sequence ID" value="NZ_AVCK01000015.1"/>
</dbReference>
<accession>A0A091B1W7</accession>
<feature type="chain" id="PRO_5001869384" evidence="1">
    <location>
        <begin position="23"/>
        <end position="134"/>
    </location>
</feature>
<dbReference type="AlphaFoldDB" id="A0A091B1W7"/>
<organism evidence="2 3">
    <name type="scientific">Arenimonas metalli CF5-1</name>
    <dbReference type="NCBI Taxonomy" id="1384056"/>
    <lineage>
        <taxon>Bacteria</taxon>
        <taxon>Pseudomonadati</taxon>
        <taxon>Pseudomonadota</taxon>
        <taxon>Gammaproteobacteria</taxon>
        <taxon>Lysobacterales</taxon>
        <taxon>Lysobacteraceae</taxon>
        <taxon>Arenimonas</taxon>
    </lineage>
</organism>
<proteinExistence type="predicted"/>
<reference evidence="2 3" key="1">
    <citation type="submission" date="2013-09" db="EMBL/GenBank/DDBJ databases">
        <title>Genome sequencing of Arenimonas metalli.</title>
        <authorList>
            <person name="Chen F."/>
            <person name="Wang G."/>
        </authorList>
    </citation>
    <scope>NUCLEOTIDE SEQUENCE [LARGE SCALE GENOMIC DNA]</scope>
    <source>
        <strain evidence="2 3">CF5-1</strain>
    </source>
</reference>
<evidence type="ECO:0000313" key="3">
    <source>
        <dbReference type="Proteomes" id="UP000029393"/>
    </source>
</evidence>
<comment type="caution">
    <text evidence="2">The sequence shown here is derived from an EMBL/GenBank/DDBJ whole genome shotgun (WGS) entry which is preliminary data.</text>
</comment>
<dbReference type="STRING" id="1384056.N787_10260"/>
<dbReference type="PATRIC" id="fig|1384056.3.peg.1278"/>
<feature type="signal peptide" evidence="1">
    <location>
        <begin position="1"/>
        <end position="22"/>
    </location>
</feature>
<name>A0A091B1W7_9GAMM</name>
<protein>
    <submittedName>
        <fullName evidence="2">Uncharacterized protein</fullName>
    </submittedName>
</protein>
<dbReference type="Proteomes" id="UP000029393">
    <property type="component" value="Unassembled WGS sequence"/>
</dbReference>